<dbReference type="SUPFAM" id="SSF53850">
    <property type="entry name" value="Periplasmic binding protein-like II"/>
    <property type="match status" value="1"/>
</dbReference>
<evidence type="ECO:0000313" key="1">
    <source>
        <dbReference type="EMBL" id="MFD2205774.1"/>
    </source>
</evidence>
<dbReference type="RefSeq" id="WP_380250709.1">
    <property type="nucleotide sequence ID" value="NZ_JBHUII010000004.1"/>
</dbReference>
<organism evidence="1 2">
    <name type="scientific">Kiloniella antarctica</name>
    <dbReference type="NCBI Taxonomy" id="1550907"/>
    <lineage>
        <taxon>Bacteria</taxon>
        <taxon>Pseudomonadati</taxon>
        <taxon>Pseudomonadota</taxon>
        <taxon>Alphaproteobacteria</taxon>
        <taxon>Rhodospirillales</taxon>
        <taxon>Kiloniellaceae</taxon>
        <taxon>Kiloniella</taxon>
    </lineage>
</organism>
<keyword evidence="2" id="KW-1185">Reference proteome</keyword>
<evidence type="ECO:0000313" key="2">
    <source>
        <dbReference type="Proteomes" id="UP001597294"/>
    </source>
</evidence>
<comment type="caution">
    <text evidence="1">The sequence shown here is derived from an EMBL/GenBank/DDBJ whole genome shotgun (WGS) entry which is preliminary data.</text>
</comment>
<dbReference type="EMBL" id="JBHUII010000004">
    <property type="protein sequence ID" value="MFD2205774.1"/>
    <property type="molecule type" value="Genomic_DNA"/>
</dbReference>
<proteinExistence type="predicted"/>
<gene>
    <name evidence="1" type="ORF">ACFSKO_09135</name>
</gene>
<name>A0ABW5BJI8_9PROT</name>
<protein>
    <submittedName>
        <fullName evidence="1">Substrate-binding periplasmic protein</fullName>
    </submittedName>
</protein>
<reference evidence="2" key="1">
    <citation type="journal article" date="2019" name="Int. J. Syst. Evol. Microbiol.">
        <title>The Global Catalogue of Microorganisms (GCM) 10K type strain sequencing project: providing services to taxonomists for standard genome sequencing and annotation.</title>
        <authorList>
            <consortium name="The Broad Institute Genomics Platform"/>
            <consortium name="The Broad Institute Genome Sequencing Center for Infectious Disease"/>
            <person name="Wu L."/>
            <person name="Ma J."/>
        </authorList>
    </citation>
    <scope>NUCLEOTIDE SEQUENCE [LARGE SCALE GENOMIC DNA]</scope>
    <source>
        <strain evidence="2">CGMCC 4.7192</strain>
    </source>
</reference>
<dbReference type="Proteomes" id="UP001597294">
    <property type="component" value="Unassembled WGS sequence"/>
</dbReference>
<accession>A0ABW5BJI8</accession>
<dbReference type="Gene3D" id="3.40.190.10">
    <property type="entry name" value="Periplasmic binding protein-like II"/>
    <property type="match status" value="2"/>
</dbReference>
<sequence length="275" mass="31447">MNIKPNLAKTSPFRTLYACVLVLILPLIPSTLWAEEPSAPQNATLKSTSEQIIPFLTYHIGEPFIVRPQKRLGLTYELADLLSEHSKGRYNFKVTPLSRLELNKRLDQDPKIVIPWVNPTWFNDTNKTKYLWTTGYQEDSNSIISSPKNPIEYTGPNSLKGRTVAGQEGAMWVSLDALVKDGSITRINTSNYWETMRMVFVEKVDAGIMPTPIAKYLLAKRKLAGRIHFSSDPHSRFQRHFLTKGDADLHAYLQSQISYLKNSKEWRSIMTRYGQ</sequence>